<reference evidence="2" key="2">
    <citation type="submission" date="2025-09" db="UniProtKB">
        <authorList>
            <consortium name="Ensembl"/>
        </authorList>
    </citation>
    <scope>IDENTIFICATION</scope>
</reference>
<keyword evidence="3" id="KW-1185">Reference proteome</keyword>
<feature type="domain" description="KRAB" evidence="1">
    <location>
        <begin position="9"/>
        <end position="80"/>
    </location>
</feature>
<dbReference type="Gene3D" id="6.10.140.140">
    <property type="match status" value="1"/>
</dbReference>
<dbReference type="InterPro" id="IPR036051">
    <property type="entry name" value="KRAB_dom_sf"/>
</dbReference>
<evidence type="ECO:0000313" key="2">
    <source>
        <dbReference type="Ensembl" id="ENSCCAP00000013438.1"/>
    </source>
</evidence>
<organism evidence="2 3">
    <name type="scientific">Cebus imitator</name>
    <name type="common">Panamanian white-faced capuchin</name>
    <name type="synonym">Cebus capucinus imitator</name>
    <dbReference type="NCBI Taxonomy" id="2715852"/>
    <lineage>
        <taxon>Eukaryota</taxon>
        <taxon>Metazoa</taxon>
        <taxon>Chordata</taxon>
        <taxon>Craniata</taxon>
        <taxon>Vertebrata</taxon>
        <taxon>Euteleostomi</taxon>
        <taxon>Mammalia</taxon>
        <taxon>Eutheria</taxon>
        <taxon>Euarchontoglires</taxon>
        <taxon>Primates</taxon>
        <taxon>Haplorrhini</taxon>
        <taxon>Platyrrhini</taxon>
        <taxon>Cebidae</taxon>
        <taxon>Cebinae</taxon>
        <taxon>Cebus</taxon>
    </lineage>
</organism>
<protein>
    <submittedName>
        <fullName evidence="2">Zinc finger protein 584</fullName>
    </submittedName>
</protein>
<dbReference type="PANTHER" id="PTHR23232">
    <property type="entry name" value="KRAB DOMAIN C2H2 ZINC FINGER"/>
    <property type="match status" value="1"/>
</dbReference>
<evidence type="ECO:0000313" key="3">
    <source>
        <dbReference type="Proteomes" id="UP000233040"/>
    </source>
</evidence>
<dbReference type="Pfam" id="PF01352">
    <property type="entry name" value="KRAB"/>
    <property type="match status" value="1"/>
</dbReference>
<dbReference type="AlphaFoldDB" id="A0A2K5QC11"/>
<dbReference type="SUPFAM" id="SSF109640">
    <property type="entry name" value="KRAB domain (Kruppel-associated box)"/>
    <property type="match status" value="1"/>
</dbReference>
<accession>A0A2K5QC11</accession>
<dbReference type="Proteomes" id="UP000233040">
    <property type="component" value="Unassembled WGS sequence"/>
</dbReference>
<reference evidence="2" key="1">
    <citation type="submission" date="2025-08" db="UniProtKB">
        <authorList>
            <consortium name="Ensembl"/>
        </authorList>
    </citation>
    <scope>IDENTIFICATION</scope>
</reference>
<sequence>MAAEGQGLVMFEDVAVYFSREEWGLLNVTQKGLYQDVMLENFALLSSLGLAPSRSPVFTQLVDDEQLCVPSWVDVTLVSRTEASRGAGPGPGLGSACSCLFGLCLFIALLCIYAELSTVGHSVDDSRCAHILKMVCVEWRMREPLPSM</sequence>
<dbReference type="PROSITE" id="PS50805">
    <property type="entry name" value="KRAB"/>
    <property type="match status" value="1"/>
</dbReference>
<dbReference type="GeneTree" id="ENSGT00940000163291"/>
<dbReference type="InterPro" id="IPR050169">
    <property type="entry name" value="Krueppel_C2H2_ZnF"/>
</dbReference>
<name>A0A2K5QC11_CEBIM</name>
<dbReference type="PANTHER" id="PTHR23232:SF133">
    <property type="entry name" value="RIKEN CDNA 1700020N01 GENE"/>
    <property type="match status" value="1"/>
</dbReference>
<evidence type="ECO:0000259" key="1">
    <source>
        <dbReference type="PROSITE" id="PS50805"/>
    </source>
</evidence>
<dbReference type="InterPro" id="IPR001909">
    <property type="entry name" value="KRAB"/>
</dbReference>
<dbReference type="GO" id="GO:0006355">
    <property type="term" value="P:regulation of DNA-templated transcription"/>
    <property type="evidence" value="ECO:0007669"/>
    <property type="project" value="InterPro"/>
</dbReference>
<gene>
    <name evidence="2" type="primary">ZNF584</name>
</gene>
<proteinExistence type="predicted"/>
<dbReference type="CDD" id="cd07765">
    <property type="entry name" value="KRAB_A-box"/>
    <property type="match status" value="1"/>
</dbReference>
<dbReference type="SMART" id="SM00349">
    <property type="entry name" value="KRAB"/>
    <property type="match status" value="1"/>
</dbReference>
<dbReference type="Ensembl" id="ENSCCAT00000030870.1">
    <property type="protein sequence ID" value="ENSCCAP00000013438.1"/>
    <property type="gene ID" value="ENSCCAG00000024529.1"/>
</dbReference>